<comment type="cofactor">
    <cofactor evidence="2">
        <name>a divalent metal cation</name>
        <dbReference type="ChEBI" id="CHEBI:60240"/>
    </cofactor>
</comment>
<dbReference type="GO" id="GO:0005634">
    <property type="term" value="C:nucleus"/>
    <property type="evidence" value="ECO:0007669"/>
    <property type="project" value="UniProtKB-SubCell"/>
</dbReference>
<dbReference type="AlphaFoldDB" id="A0AAN9EMP7"/>
<evidence type="ECO:0000256" key="5">
    <source>
        <dbReference type="ARBA" id="ARBA00008372"/>
    </source>
</evidence>
<evidence type="ECO:0000256" key="2">
    <source>
        <dbReference type="ARBA" id="ARBA00001968"/>
    </source>
</evidence>
<dbReference type="Proteomes" id="UP001372338">
    <property type="component" value="Unassembled WGS sequence"/>
</dbReference>
<dbReference type="Pfam" id="PF04857">
    <property type="entry name" value="CAF1"/>
    <property type="match status" value="1"/>
</dbReference>
<dbReference type="GO" id="GO:0046872">
    <property type="term" value="F:metal ion binding"/>
    <property type="evidence" value="ECO:0007669"/>
    <property type="project" value="UniProtKB-KW"/>
</dbReference>
<evidence type="ECO:0000256" key="9">
    <source>
        <dbReference type="ARBA" id="ARBA00022722"/>
    </source>
</evidence>
<keyword evidence="19" id="KW-1185">Reference proteome</keyword>
<evidence type="ECO:0000256" key="4">
    <source>
        <dbReference type="ARBA" id="ARBA00004496"/>
    </source>
</evidence>
<evidence type="ECO:0000256" key="7">
    <source>
        <dbReference type="ARBA" id="ARBA00012161"/>
    </source>
</evidence>
<dbReference type="EC" id="3.1.13.4" evidence="7"/>
<evidence type="ECO:0000256" key="8">
    <source>
        <dbReference type="ARBA" id="ARBA00022490"/>
    </source>
</evidence>
<dbReference type="EMBL" id="JAYWIO010000006">
    <property type="protein sequence ID" value="KAK7257595.1"/>
    <property type="molecule type" value="Genomic_DNA"/>
</dbReference>
<comment type="subcellular location">
    <subcellularLocation>
        <location evidence="4">Cytoplasm</location>
    </subcellularLocation>
    <subcellularLocation>
        <location evidence="3">Nucleus</location>
    </subcellularLocation>
</comment>
<comment type="caution">
    <text evidence="18">The sequence shown here is derived from an EMBL/GenBank/DDBJ whole genome shotgun (WGS) entry which is preliminary data.</text>
</comment>
<dbReference type="GO" id="GO:0004535">
    <property type="term" value="F:poly(A)-specific ribonuclease activity"/>
    <property type="evidence" value="ECO:0007669"/>
    <property type="project" value="UniProtKB-EC"/>
</dbReference>
<dbReference type="InterPro" id="IPR012337">
    <property type="entry name" value="RNaseH-like_sf"/>
</dbReference>
<dbReference type="InterPro" id="IPR036397">
    <property type="entry name" value="RNaseH_sf"/>
</dbReference>
<evidence type="ECO:0000313" key="19">
    <source>
        <dbReference type="Proteomes" id="UP001372338"/>
    </source>
</evidence>
<accession>A0AAN9EMP7</accession>
<dbReference type="InterPro" id="IPR039637">
    <property type="entry name" value="CNOT7/CNOT8/Pop2"/>
</dbReference>
<dbReference type="SUPFAM" id="SSF53098">
    <property type="entry name" value="Ribonuclease H-like"/>
    <property type="match status" value="1"/>
</dbReference>
<dbReference type="PANTHER" id="PTHR10797">
    <property type="entry name" value="CCR4-NOT TRANSCRIPTION COMPLEX SUBUNIT"/>
    <property type="match status" value="1"/>
</dbReference>
<keyword evidence="16" id="KW-0539">Nucleus</keyword>
<evidence type="ECO:0000256" key="3">
    <source>
        <dbReference type="ARBA" id="ARBA00004123"/>
    </source>
</evidence>
<name>A0AAN9EMP7_CROPI</name>
<comment type="function">
    <text evidence="17">Ubiquitous transcription factor required for a diverse set of processes. It is a component of the CCR4 complex involved in the control of gene expression.</text>
</comment>
<comment type="similarity">
    <text evidence="5">Belongs to the CAF1 family.</text>
</comment>
<protein>
    <recommendedName>
        <fullName evidence="7">poly(A)-specific ribonuclease</fullName>
        <ecNumber evidence="7">3.1.13.4</ecNumber>
    </recommendedName>
</protein>
<reference evidence="18 19" key="1">
    <citation type="submission" date="2024-01" db="EMBL/GenBank/DDBJ databases">
        <title>The genomes of 5 underutilized Papilionoideae crops provide insights into root nodulation and disease resistanc.</title>
        <authorList>
            <person name="Yuan L."/>
        </authorList>
    </citation>
    <scope>NUCLEOTIDE SEQUENCE [LARGE SCALE GENOMIC DNA]</scope>
    <source>
        <strain evidence="18">ZHUSHIDOU_FW_LH</strain>
        <tissue evidence="18">Leaf</tissue>
    </source>
</reference>
<keyword evidence="10" id="KW-0479">Metal-binding</keyword>
<dbReference type="Gene3D" id="3.30.420.10">
    <property type="entry name" value="Ribonuclease H-like superfamily/Ribonuclease H"/>
    <property type="match status" value="1"/>
</dbReference>
<gene>
    <name evidence="18" type="ORF">RIF29_31669</name>
</gene>
<evidence type="ECO:0000256" key="17">
    <source>
        <dbReference type="ARBA" id="ARBA00025148"/>
    </source>
</evidence>
<dbReference type="InterPro" id="IPR006941">
    <property type="entry name" value="RNase_CAF1"/>
</dbReference>
<evidence type="ECO:0000256" key="16">
    <source>
        <dbReference type="ARBA" id="ARBA00023242"/>
    </source>
</evidence>
<dbReference type="GO" id="GO:0030014">
    <property type="term" value="C:CCR4-NOT complex"/>
    <property type="evidence" value="ECO:0007669"/>
    <property type="project" value="InterPro"/>
</dbReference>
<comment type="subunit">
    <text evidence="6">Component of the CCR4-NOT complex, at least composed of CRR4 and CAF1 proteins.</text>
</comment>
<evidence type="ECO:0000313" key="18">
    <source>
        <dbReference type="EMBL" id="KAK7257595.1"/>
    </source>
</evidence>
<dbReference type="GO" id="GO:0005737">
    <property type="term" value="C:cytoplasm"/>
    <property type="evidence" value="ECO:0007669"/>
    <property type="project" value="UniProtKB-SubCell"/>
</dbReference>
<keyword evidence="13" id="KW-0694">RNA-binding</keyword>
<keyword evidence="9" id="KW-0540">Nuclease</keyword>
<evidence type="ECO:0000256" key="13">
    <source>
        <dbReference type="ARBA" id="ARBA00022884"/>
    </source>
</evidence>
<keyword evidence="12" id="KW-0269">Exonuclease</keyword>
<keyword evidence="8" id="KW-0963">Cytoplasm</keyword>
<keyword evidence="11" id="KW-0378">Hydrolase</keyword>
<evidence type="ECO:0000256" key="10">
    <source>
        <dbReference type="ARBA" id="ARBA00022723"/>
    </source>
</evidence>
<evidence type="ECO:0000256" key="6">
    <source>
        <dbReference type="ARBA" id="ARBA00011757"/>
    </source>
</evidence>
<proteinExistence type="inferred from homology"/>
<evidence type="ECO:0000256" key="15">
    <source>
        <dbReference type="ARBA" id="ARBA00023163"/>
    </source>
</evidence>
<organism evidence="18 19">
    <name type="scientific">Crotalaria pallida</name>
    <name type="common">Smooth rattlebox</name>
    <name type="synonym">Crotalaria striata</name>
    <dbReference type="NCBI Taxonomy" id="3830"/>
    <lineage>
        <taxon>Eukaryota</taxon>
        <taxon>Viridiplantae</taxon>
        <taxon>Streptophyta</taxon>
        <taxon>Embryophyta</taxon>
        <taxon>Tracheophyta</taxon>
        <taxon>Spermatophyta</taxon>
        <taxon>Magnoliopsida</taxon>
        <taxon>eudicotyledons</taxon>
        <taxon>Gunneridae</taxon>
        <taxon>Pentapetalae</taxon>
        <taxon>rosids</taxon>
        <taxon>fabids</taxon>
        <taxon>Fabales</taxon>
        <taxon>Fabaceae</taxon>
        <taxon>Papilionoideae</taxon>
        <taxon>50 kb inversion clade</taxon>
        <taxon>genistoids sensu lato</taxon>
        <taxon>core genistoids</taxon>
        <taxon>Crotalarieae</taxon>
        <taxon>Crotalaria</taxon>
    </lineage>
</organism>
<evidence type="ECO:0000256" key="1">
    <source>
        <dbReference type="ARBA" id="ARBA00001663"/>
    </source>
</evidence>
<keyword evidence="15" id="KW-0804">Transcription</keyword>
<dbReference type="GO" id="GO:0003723">
    <property type="term" value="F:RNA binding"/>
    <property type="evidence" value="ECO:0007669"/>
    <property type="project" value="UniProtKB-KW"/>
</dbReference>
<comment type="catalytic activity">
    <reaction evidence="1">
        <text>Exonucleolytic cleavage of poly(A) to 5'-AMP.</text>
        <dbReference type="EC" id="3.1.13.4"/>
    </reaction>
</comment>
<evidence type="ECO:0000256" key="11">
    <source>
        <dbReference type="ARBA" id="ARBA00022801"/>
    </source>
</evidence>
<sequence>MEEPNILIRKVYAESLDSEFILIRQLLPRYRFVSMDTEFPGVIHHVNPTKPHQHHHLKPYEHYGLLKRNVDDLKLIQVGLTLADAFGNLPVLDGFRCIWEFNFCDFDVTRDDHAPDSIALLREQGIGFEQNKERGADSSRFARLMMWSGMINNPLVTWVTFHGGYDIAYLVKILTQRKLPENLDGFLEHVRMLFGERLYDVKYMIRFCDSLYGGLERVAKALSVDRVAGKCHQASSDSLLTWHVFEKIASLVKGGHRKYAGVLFGLEPEVRPPPRFVGYADYRLCPRRNFNYVVNWHGQIIGQVLS</sequence>
<evidence type="ECO:0000256" key="14">
    <source>
        <dbReference type="ARBA" id="ARBA00023015"/>
    </source>
</evidence>
<keyword evidence="14" id="KW-0805">Transcription regulation</keyword>
<evidence type="ECO:0000256" key="12">
    <source>
        <dbReference type="ARBA" id="ARBA00022839"/>
    </source>
</evidence>